<gene>
    <name evidence="1" type="ORF">Cri9333_0317</name>
    <name evidence="2" type="ORF">Cri9333_0681</name>
</gene>
<dbReference type="OrthoDB" id="9794300at2"/>
<name>K9VUJ9_9CYAN</name>
<accession>K9VUJ9</accession>
<dbReference type="KEGG" id="cep:Cri9333_0317"/>
<dbReference type="EMBL" id="CP003620">
    <property type="protein sequence ID" value="AFZ11616.1"/>
    <property type="molecule type" value="Genomic_DNA"/>
</dbReference>
<evidence type="ECO:0000313" key="1">
    <source>
        <dbReference type="EMBL" id="AFZ11301.1"/>
    </source>
</evidence>
<proteinExistence type="predicted"/>
<organism evidence="2 3">
    <name type="scientific">Crinalium epipsammum PCC 9333</name>
    <dbReference type="NCBI Taxonomy" id="1173022"/>
    <lineage>
        <taxon>Bacteria</taxon>
        <taxon>Bacillati</taxon>
        <taxon>Cyanobacteriota</taxon>
        <taxon>Cyanophyceae</taxon>
        <taxon>Gomontiellales</taxon>
        <taxon>Gomontiellaceae</taxon>
        <taxon>Crinalium</taxon>
    </lineage>
</organism>
<sequence length="51" mass="5691">MRDSRVELFEANLDLLESMESAFTGIEAVYCHAASIDSSKPGSLYVQVSHW</sequence>
<dbReference type="EMBL" id="CP003620">
    <property type="protein sequence ID" value="AFZ11301.1"/>
    <property type="molecule type" value="Genomic_DNA"/>
</dbReference>
<keyword evidence="3" id="KW-1185">Reference proteome</keyword>
<dbReference type="RefSeq" id="WP_015201443.1">
    <property type="nucleotide sequence ID" value="NC_019753.1"/>
</dbReference>
<evidence type="ECO:0000313" key="2">
    <source>
        <dbReference type="EMBL" id="AFZ11616.1"/>
    </source>
</evidence>
<dbReference type="STRING" id="1173022.Cri9333_0317"/>
<dbReference type="HOGENOM" id="CLU_3097894_0_0_3"/>
<reference evidence="2 3" key="1">
    <citation type="submission" date="2012-06" db="EMBL/GenBank/DDBJ databases">
        <title>Finished chromosome of genome of Crinalium epipsammum PCC 9333.</title>
        <authorList>
            <consortium name="US DOE Joint Genome Institute"/>
            <person name="Gugger M."/>
            <person name="Coursin T."/>
            <person name="Rippka R."/>
            <person name="Tandeau De Marsac N."/>
            <person name="Huntemann M."/>
            <person name="Wei C.-L."/>
            <person name="Han J."/>
            <person name="Detter J.C."/>
            <person name="Han C."/>
            <person name="Tapia R."/>
            <person name="Davenport K."/>
            <person name="Daligault H."/>
            <person name="Erkkila T."/>
            <person name="Gu W."/>
            <person name="Munk A.C.C."/>
            <person name="Teshima H."/>
            <person name="Xu Y."/>
            <person name="Chain P."/>
            <person name="Chen A."/>
            <person name="Krypides N."/>
            <person name="Mavromatis K."/>
            <person name="Markowitz V."/>
            <person name="Szeto E."/>
            <person name="Ivanova N."/>
            <person name="Mikhailova N."/>
            <person name="Ovchinnikova G."/>
            <person name="Pagani I."/>
            <person name="Pati A."/>
            <person name="Goodwin L."/>
            <person name="Peters L."/>
            <person name="Pitluck S."/>
            <person name="Woyke T."/>
            <person name="Kerfeld C."/>
        </authorList>
    </citation>
    <scope>NUCLEOTIDE SEQUENCE [LARGE SCALE GENOMIC DNA]</scope>
    <source>
        <strain evidence="2 3">PCC 9333</strain>
    </source>
</reference>
<dbReference type="PATRIC" id="fig|1173022.3.peg.341"/>
<dbReference type="KEGG" id="cep:Cri9333_0681"/>
<evidence type="ECO:0000313" key="3">
    <source>
        <dbReference type="Proteomes" id="UP000010472"/>
    </source>
</evidence>
<protein>
    <submittedName>
        <fullName evidence="2">Uncharacterized protein</fullName>
    </submittedName>
</protein>
<dbReference type="AlphaFoldDB" id="K9VUJ9"/>
<dbReference type="Proteomes" id="UP000010472">
    <property type="component" value="Chromosome"/>
</dbReference>